<dbReference type="InterPro" id="IPR020557">
    <property type="entry name" value="Fumarate_lyase_CS"/>
</dbReference>
<dbReference type="InterPro" id="IPR024083">
    <property type="entry name" value="Fumarase/histidase_N"/>
</dbReference>
<evidence type="ECO:0000259" key="5">
    <source>
        <dbReference type="Pfam" id="PF08328"/>
    </source>
</evidence>
<name>A0A6C0ISH2_9ZZZZ</name>
<accession>A0A6C0ISH2</accession>
<dbReference type="SUPFAM" id="SSF48557">
    <property type="entry name" value="L-aspartase-like"/>
    <property type="match status" value="1"/>
</dbReference>
<dbReference type="InterPro" id="IPR013539">
    <property type="entry name" value="PurB_C"/>
</dbReference>
<sequence>MDNISPIDGRYEKTTCVLSKYFSEFSFFKYRLYVELMYFIALIDILPELQTIREPNIKSNIIKIWEIFSKEDYLKIKTYEEMLKHDIKALEYFIRDKFIEIDLQDYSTFIHFGITSQDINTSANILSLKNGLIFCIIPEIKKIEHAIATFTYNTEDDVMLGFTHGQPAVPTTMKKELFVFCYRIKEQLTILENMNFTTKFGGAVGNLNAHYAAYPNIDWVLFSNNFIENIGLKREQYTTQISNYDNLCNIFNQIKTINNIVNDLNIDCWLYISKNYLKLQKIATEIGSSTMPQKVNPINFENSEGNICIANSLIEGITRKISISRLQRDLTDSTILRNIGSVLSYSLISYDSTLKGLLKIEINKDVIKSELYDNLSVLSEGLQTILRKHKVPNSYEILHQLSRGHNLTQTILDEFIETMPSYIQEDLRKITLETYIGLGE</sequence>
<dbReference type="Gene3D" id="1.20.200.10">
    <property type="entry name" value="Fumarase/aspartase (Central domain)"/>
    <property type="match status" value="1"/>
</dbReference>
<evidence type="ECO:0000256" key="3">
    <source>
        <dbReference type="ARBA" id="ARBA00022755"/>
    </source>
</evidence>
<organism evidence="6">
    <name type="scientific">viral metagenome</name>
    <dbReference type="NCBI Taxonomy" id="1070528"/>
    <lineage>
        <taxon>unclassified sequences</taxon>
        <taxon>metagenomes</taxon>
        <taxon>organismal metagenomes</taxon>
    </lineage>
</organism>
<feature type="domain" description="Adenylosuccinate lyase PurB C-terminal" evidence="5">
    <location>
        <begin position="324"/>
        <end position="436"/>
    </location>
</feature>
<dbReference type="EMBL" id="MN740240">
    <property type="protein sequence ID" value="QHT95455.1"/>
    <property type="molecule type" value="Genomic_DNA"/>
</dbReference>
<dbReference type="PROSITE" id="PS00163">
    <property type="entry name" value="FUMARATE_LYASES"/>
    <property type="match status" value="1"/>
</dbReference>
<dbReference type="PRINTS" id="PR00149">
    <property type="entry name" value="FUMRATELYASE"/>
</dbReference>
<dbReference type="AlphaFoldDB" id="A0A6C0ISH2"/>
<dbReference type="InterPro" id="IPR022761">
    <property type="entry name" value="Fumarate_lyase_N"/>
</dbReference>
<dbReference type="GO" id="GO:0004018">
    <property type="term" value="F:N6-(1,2-dicarboxyethyl)AMP AMP-lyase (fumarate-forming) activity"/>
    <property type="evidence" value="ECO:0007669"/>
    <property type="project" value="InterPro"/>
</dbReference>
<evidence type="ECO:0008006" key="7">
    <source>
        <dbReference type="Google" id="ProtNLM"/>
    </source>
</evidence>
<evidence type="ECO:0000256" key="2">
    <source>
        <dbReference type="ARBA" id="ARBA00004734"/>
    </source>
</evidence>
<dbReference type="Gene3D" id="1.10.275.10">
    <property type="entry name" value="Fumarase/aspartase (N-terminal domain)"/>
    <property type="match status" value="1"/>
</dbReference>
<dbReference type="Pfam" id="PF08328">
    <property type="entry name" value="ASL_C"/>
    <property type="match status" value="1"/>
</dbReference>
<dbReference type="NCBIfam" id="NF006764">
    <property type="entry name" value="PRK09285.1"/>
    <property type="match status" value="1"/>
</dbReference>
<evidence type="ECO:0000313" key="6">
    <source>
        <dbReference type="EMBL" id="QHT95455.1"/>
    </source>
</evidence>
<proteinExistence type="predicted"/>
<dbReference type="InterPro" id="IPR047136">
    <property type="entry name" value="PurB_bact"/>
</dbReference>
<dbReference type="GO" id="GO:0006188">
    <property type="term" value="P:IMP biosynthetic process"/>
    <property type="evidence" value="ECO:0007669"/>
    <property type="project" value="InterPro"/>
</dbReference>
<reference evidence="6" key="1">
    <citation type="journal article" date="2020" name="Nature">
        <title>Giant virus diversity and host interactions through global metagenomics.</title>
        <authorList>
            <person name="Schulz F."/>
            <person name="Roux S."/>
            <person name="Paez-Espino D."/>
            <person name="Jungbluth S."/>
            <person name="Walsh D.A."/>
            <person name="Denef V.J."/>
            <person name="McMahon K.D."/>
            <person name="Konstantinidis K.T."/>
            <person name="Eloe-Fadrosh E.A."/>
            <person name="Kyrpides N.C."/>
            <person name="Woyke T."/>
        </authorList>
    </citation>
    <scope>NUCLEOTIDE SEQUENCE</scope>
    <source>
        <strain evidence="6">GVMAG-M-3300024261-8</strain>
    </source>
</reference>
<evidence type="ECO:0000256" key="1">
    <source>
        <dbReference type="ARBA" id="ARBA00004706"/>
    </source>
</evidence>
<feature type="domain" description="Fumarate lyase N-terminal" evidence="4">
    <location>
        <begin position="9"/>
        <end position="305"/>
    </location>
</feature>
<comment type="pathway">
    <text evidence="2">Purine metabolism; AMP biosynthesis via de novo pathway; AMP from IMP: step 2/2.</text>
</comment>
<dbReference type="PANTHER" id="PTHR43411:SF1">
    <property type="entry name" value="ADENYLOSUCCINATE LYASE"/>
    <property type="match status" value="1"/>
</dbReference>
<evidence type="ECO:0000259" key="4">
    <source>
        <dbReference type="Pfam" id="PF00206"/>
    </source>
</evidence>
<dbReference type="PANTHER" id="PTHR43411">
    <property type="entry name" value="ADENYLOSUCCINATE LYASE"/>
    <property type="match status" value="1"/>
</dbReference>
<dbReference type="Pfam" id="PF00206">
    <property type="entry name" value="Lyase_1"/>
    <property type="match status" value="1"/>
</dbReference>
<comment type="pathway">
    <text evidence="1">Purine metabolism; IMP biosynthesis via de novo pathway; 5-amino-1-(5-phospho-D-ribosyl)imidazole-4-carboxamide from 5-amino-1-(5-phospho-D-ribosyl)imidazole-4-carboxylate: step 2/2.</text>
</comment>
<dbReference type="InterPro" id="IPR000362">
    <property type="entry name" value="Fumarate_lyase_fam"/>
</dbReference>
<dbReference type="InterPro" id="IPR008948">
    <property type="entry name" value="L-Aspartase-like"/>
</dbReference>
<protein>
    <recommendedName>
        <fullName evidence="7">Adenylosuccinate lyase</fullName>
    </recommendedName>
</protein>
<keyword evidence="3" id="KW-0658">Purine biosynthesis</keyword>
<dbReference type="Gene3D" id="1.10.40.30">
    <property type="entry name" value="Fumarase/aspartase (C-terminal domain)"/>
    <property type="match status" value="1"/>
</dbReference>